<keyword evidence="3" id="KW-1185">Reference proteome</keyword>
<name>A0ABW2G210_9ACTN</name>
<evidence type="ECO:0000313" key="3">
    <source>
        <dbReference type="Proteomes" id="UP001596435"/>
    </source>
</evidence>
<organism evidence="2 3">
    <name type="scientific">Kitasatospora paranensis</name>
    <dbReference type="NCBI Taxonomy" id="258053"/>
    <lineage>
        <taxon>Bacteria</taxon>
        <taxon>Bacillati</taxon>
        <taxon>Actinomycetota</taxon>
        <taxon>Actinomycetes</taxon>
        <taxon>Kitasatosporales</taxon>
        <taxon>Streptomycetaceae</taxon>
        <taxon>Kitasatospora</taxon>
    </lineage>
</organism>
<evidence type="ECO:0000256" key="1">
    <source>
        <dbReference type="SAM" id="MobiDB-lite"/>
    </source>
</evidence>
<dbReference type="EMBL" id="JBHTAJ010000053">
    <property type="protein sequence ID" value="MFC7182775.1"/>
    <property type="molecule type" value="Genomic_DNA"/>
</dbReference>
<evidence type="ECO:0000313" key="2">
    <source>
        <dbReference type="EMBL" id="MFC7182775.1"/>
    </source>
</evidence>
<proteinExistence type="predicted"/>
<protein>
    <submittedName>
        <fullName evidence="2">Uncharacterized protein</fullName>
    </submittedName>
</protein>
<gene>
    <name evidence="2" type="ORF">ACFQMG_24810</name>
</gene>
<feature type="region of interest" description="Disordered" evidence="1">
    <location>
        <begin position="1"/>
        <end position="24"/>
    </location>
</feature>
<feature type="region of interest" description="Disordered" evidence="1">
    <location>
        <begin position="73"/>
        <end position="107"/>
    </location>
</feature>
<sequence length="205" mass="21588">MTGHGPAGADDTGTWAPRPTGRLPGDITARIRAAREAGVDERHVRLILAEAFAAPGVAGAGVLSLRCPSRAAGSVRPGGRPPPHCSATGVDPLHDEGRPTAGAPDRLNDEAGLVHRRLLPVWNRETNGPRLLLLHTPRGDGLTLYDLAPGRLDADSDVEGFDDPRMNELLEVVNPGPGGPGPLCRGRPAWRWSGWGTGVLGWRCA</sequence>
<accession>A0ABW2G210</accession>
<dbReference type="RefSeq" id="WP_345703669.1">
    <property type="nucleotide sequence ID" value="NZ_BAABKV010000001.1"/>
</dbReference>
<reference evidence="3" key="1">
    <citation type="journal article" date="2019" name="Int. J. Syst. Evol. Microbiol.">
        <title>The Global Catalogue of Microorganisms (GCM) 10K type strain sequencing project: providing services to taxonomists for standard genome sequencing and annotation.</title>
        <authorList>
            <consortium name="The Broad Institute Genomics Platform"/>
            <consortium name="The Broad Institute Genome Sequencing Center for Infectious Disease"/>
            <person name="Wu L."/>
            <person name="Ma J."/>
        </authorList>
    </citation>
    <scope>NUCLEOTIDE SEQUENCE [LARGE SCALE GENOMIC DNA]</scope>
    <source>
        <strain evidence="3">CGMCC 1.12859</strain>
    </source>
</reference>
<dbReference type="Proteomes" id="UP001596435">
    <property type="component" value="Unassembled WGS sequence"/>
</dbReference>
<comment type="caution">
    <text evidence="2">The sequence shown here is derived from an EMBL/GenBank/DDBJ whole genome shotgun (WGS) entry which is preliminary data.</text>
</comment>